<dbReference type="PROSITE" id="PS51257">
    <property type="entry name" value="PROKAR_LIPOPROTEIN"/>
    <property type="match status" value="1"/>
</dbReference>
<feature type="domain" description="DUF4352" evidence="3">
    <location>
        <begin position="89"/>
        <end position="156"/>
    </location>
</feature>
<evidence type="ECO:0000313" key="5">
    <source>
        <dbReference type="Proteomes" id="UP000676079"/>
    </source>
</evidence>
<evidence type="ECO:0000256" key="2">
    <source>
        <dbReference type="SAM" id="MobiDB-lite"/>
    </source>
</evidence>
<feature type="region of interest" description="Disordered" evidence="2">
    <location>
        <begin position="35"/>
        <end position="88"/>
    </location>
</feature>
<accession>A0ABX8BU16</accession>
<dbReference type="InterPro" id="IPR029051">
    <property type="entry name" value="DUF4352"/>
</dbReference>
<dbReference type="Pfam" id="PF11611">
    <property type="entry name" value="DUF4352"/>
    <property type="match status" value="1"/>
</dbReference>
<dbReference type="InterPro" id="IPR029050">
    <property type="entry name" value="Immunoprotect_excell_Ig-like"/>
</dbReference>
<proteinExistence type="predicted"/>
<dbReference type="EMBL" id="CP074133">
    <property type="protein sequence ID" value="QUX25740.1"/>
    <property type="molecule type" value="Genomic_DNA"/>
</dbReference>
<feature type="compositionally biased region" description="Acidic residues" evidence="2">
    <location>
        <begin position="50"/>
        <end position="72"/>
    </location>
</feature>
<evidence type="ECO:0000256" key="1">
    <source>
        <dbReference type="ARBA" id="ARBA00022729"/>
    </source>
</evidence>
<organism evidence="4 5">
    <name type="scientific">Nocardiopsis changdeensis</name>
    <dbReference type="NCBI Taxonomy" id="2831969"/>
    <lineage>
        <taxon>Bacteria</taxon>
        <taxon>Bacillati</taxon>
        <taxon>Actinomycetota</taxon>
        <taxon>Actinomycetes</taxon>
        <taxon>Streptosporangiales</taxon>
        <taxon>Nocardiopsidaceae</taxon>
        <taxon>Nocardiopsis</taxon>
    </lineage>
</organism>
<reference evidence="4 5" key="1">
    <citation type="submission" date="2021-05" db="EMBL/GenBank/DDBJ databases">
        <title>Direct Submission.</title>
        <authorList>
            <person name="Li K."/>
            <person name="Gao J."/>
        </authorList>
    </citation>
    <scope>NUCLEOTIDE SEQUENCE [LARGE SCALE GENOMIC DNA]</scope>
    <source>
        <strain evidence="4 5">Mg02</strain>
    </source>
</reference>
<keyword evidence="1" id="KW-0732">Signal</keyword>
<sequence>MSTGAKVGFGCLGCFGLFLFLALLGGCMSLLSGDTADTSAPAASSSPEEPPAEEAAAEEEPEQPAEEPEEEPAVTMTATHGGTTGDTLDDTVYTVVNVEIVNDSEDSIEVNPIYFSAELADGTVVSDWSDAIFADLDNPLDAVTLQPGQKASGQIALVGEVDVAAVTMEELFGLEDPVTATVE</sequence>
<gene>
    <name evidence="4" type="ORF">KGD84_04165</name>
</gene>
<name>A0ABX8BU16_9ACTN</name>
<keyword evidence="5" id="KW-1185">Reference proteome</keyword>
<protein>
    <submittedName>
        <fullName evidence="4">DUF4352 domain-containing protein</fullName>
    </submittedName>
</protein>
<evidence type="ECO:0000259" key="3">
    <source>
        <dbReference type="Pfam" id="PF11611"/>
    </source>
</evidence>
<dbReference type="Gene3D" id="2.60.40.1240">
    <property type="match status" value="1"/>
</dbReference>
<evidence type="ECO:0000313" key="4">
    <source>
        <dbReference type="EMBL" id="QUX25740.1"/>
    </source>
</evidence>
<dbReference type="Proteomes" id="UP000676079">
    <property type="component" value="Chromosome"/>
</dbReference>